<protein>
    <submittedName>
        <fullName evidence="2">Uncharacterized protein</fullName>
    </submittedName>
</protein>
<keyword evidence="1" id="KW-0472">Membrane</keyword>
<sequence>HTIFTIYLPFGVAVLIASLVVKELLSSTQGKTRASSLALRLKMAILPLFFAFAVVLAMKIWEVI</sequence>
<name>X1G8V4_9ZZZZ</name>
<dbReference type="EMBL" id="BARU01015615">
    <property type="protein sequence ID" value="GAH53657.1"/>
    <property type="molecule type" value="Genomic_DNA"/>
</dbReference>
<proteinExistence type="predicted"/>
<keyword evidence="1" id="KW-1133">Transmembrane helix</keyword>
<gene>
    <name evidence="2" type="ORF">S03H2_26712</name>
</gene>
<organism evidence="2">
    <name type="scientific">marine sediment metagenome</name>
    <dbReference type="NCBI Taxonomy" id="412755"/>
    <lineage>
        <taxon>unclassified sequences</taxon>
        <taxon>metagenomes</taxon>
        <taxon>ecological metagenomes</taxon>
    </lineage>
</organism>
<keyword evidence="1" id="KW-0812">Transmembrane</keyword>
<accession>X1G8V4</accession>
<reference evidence="2" key="1">
    <citation type="journal article" date="2014" name="Front. Microbiol.">
        <title>High frequency of phylogenetically diverse reductive dehalogenase-homologous genes in deep subseafloor sedimentary metagenomes.</title>
        <authorList>
            <person name="Kawai M."/>
            <person name="Futagami T."/>
            <person name="Toyoda A."/>
            <person name="Takaki Y."/>
            <person name="Nishi S."/>
            <person name="Hori S."/>
            <person name="Arai W."/>
            <person name="Tsubouchi T."/>
            <person name="Morono Y."/>
            <person name="Uchiyama I."/>
            <person name="Ito T."/>
            <person name="Fujiyama A."/>
            <person name="Inagaki F."/>
            <person name="Takami H."/>
        </authorList>
    </citation>
    <scope>NUCLEOTIDE SEQUENCE</scope>
    <source>
        <strain evidence="2">Expedition CK06-06</strain>
    </source>
</reference>
<evidence type="ECO:0000256" key="1">
    <source>
        <dbReference type="SAM" id="Phobius"/>
    </source>
</evidence>
<comment type="caution">
    <text evidence="2">The sequence shown here is derived from an EMBL/GenBank/DDBJ whole genome shotgun (WGS) entry which is preliminary data.</text>
</comment>
<feature type="non-terminal residue" evidence="2">
    <location>
        <position position="1"/>
    </location>
</feature>
<feature type="transmembrane region" description="Helical" evidence="1">
    <location>
        <begin position="6"/>
        <end position="25"/>
    </location>
</feature>
<feature type="transmembrane region" description="Helical" evidence="1">
    <location>
        <begin position="37"/>
        <end position="61"/>
    </location>
</feature>
<dbReference type="AlphaFoldDB" id="X1G8V4"/>
<evidence type="ECO:0000313" key="2">
    <source>
        <dbReference type="EMBL" id="GAH53657.1"/>
    </source>
</evidence>